<dbReference type="InterPro" id="IPR058792">
    <property type="entry name" value="Beta-barrel_RND_2"/>
</dbReference>
<sequence>MATKTATPWFGYLIVAALAGAIGYFVARPSTTPVAPSGETANAGDAPSAERKIKFYQSPMHPWITSDQPGRCTICGMALVAVYEGEAGFGDGETVTLSDATAAVIGVATSEATERDLTRTLRVNGTFEADHTRHRVLSARVPGRIEKLHIDQVGVRVEAGAPLITLYSPEMLTAQRIYLERLAVGPSAISSSQIADARERLLDLGASEDDLTRLETEKRPEAVVTVRAPFAGTVISRGPNAYEGAYVAEADKLFEIGDLSSLWFVFDVYESDLALLQEGQAVAVTPAGAAGAPRESTISFIDPNLNETTRTARARVVLDNADRDLRHRQTATAEITIDLGPALTVPRSAVLFTRAQPTVFLALPDQAYQPHSVRLGRANPEVYEITAGLQAGDRVVTRAALLLEGQAQLSAPATAMGGEMAMASDHGMDGMAEAHADPATDIAALEPLIFAAADAAAALANDDVAAYAETLPRIHEAWTSYLDATPHAADGPLAELVDALIDGPSLEEARTPFEPFSTQVADLARAAGLHHAGKVSIFQCPMSPVLGTGRWVQRNDDLRNPFFGEMMLTCGSKLD</sequence>
<feature type="domain" description="CusB-like barrel-sandwich hybrid" evidence="5">
    <location>
        <begin position="136"/>
        <end position="256"/>
    </location>
</feature>
<evidence type="ECO:0000259" key="6">
    <source>
        <dbReference type="Pfam" id="PF25954"/>
    </source>
</evidence>
<proteinExistence type="inferred from homology"/>
<reference evidence="8 9" key="1">
    <citation type="submission" date="2021-08" db="EMBL/GenBank/DDBJ databases">
        <authorList>
            <person name="Zhang D."/>
            <person name="Zhang A."/>
            <person name="Wang L."/>
        </authorList>
    </citation>
    <scope>NUCLEOTIDE SEQUENCE [LARGE SCALE GENOMIC DNA]</scope>
    <source>
        <strain evidence="8 9">WL0086</strain>
    </source>
</reference>
<dbReference type="PANTHER" id="PTHR30097">
    <property type="entry name" value="CATION EFFLUX SYSTEM PROTEIN CUSB"/>
    <property type="match status" value="1"/>
</dbReference>
<evidence type="ECO:0000259" key="5">
    <source>
        <dbReference type="Pfam" id="PF25919"/>
    </source>
</evidence>
<feature type="domain" description="CusB-like beta-barrel" evidence="6">
    <location>
        <begin position="262"/>
        <end position="335"/>
    </location>
</feature>
<evidence type="ECO:0000256" key="1">
    <source>
        <dbReference type="ARBA" id="ARBA00009477"/>
    </source>
</evidence>
<protein>
    <submittedName>
        <fullName evidence="8">Efflux RND transporter periplasmic adaptor subunit</fullName>
    </submittedName>
</protein>
<dbReference type="Proteomes" id="UP000738431">
    <property type="component" value="Chromosome"/>
</dbReference>
<dbReference type="Gene3D" id="2.40.30.170">
    <property type="match status" value="1"/>
</dbReference>
<reference evidence="8 9" key="2">
    <citation type="submission" date="2023-12" db="EMBL/GenBank/DDBJ databases">
        <title>Description of an unclassified Opitutus bacterium of Verrucomicrobiota.</title>
        <authorList>
            <person name="Zhang D.-F."/>
        </authorList>
    </citation>
    <scope>NUCLEOTIDE SEQUENCE [LARGE SCALE GENOMIC DNA]</scope>
    <source>
        <strain evidence="8 9">WL0086</strain>
    </source>
</reference>
<dbReference type="InterPro" id="IPR058649">
    <property type="entry name" value="CzcB_C"/>
</dbReference>
<evidence type="ECO:0000259" key="4">
    <source>
        <dbReference type="Pfam" id="PF19335"/>
    </source>
</evidence>
<dbReference type="PANTHER" id="PTHR30097:SF15">
    <property type="entry name" value="CATION EFFLUX SYSTEM PROTEIN CUSB"/>
    <property type="match status" value="1"/>
</dbReference>
<accession>A0ABZ1CDV7</accession>
<dbReference type="InterPro" id="IPR006143">
    <property type="entry name" value="RND_pump_MFP"/>
</dbReference>
<dbReference type="RefSeq" id="WP_221029703.1">
    <property type="nucleotide sequence ID" value="NZ_CP139781.1"/>
</dbReference>
<dbReference type="NCBIfam" id="TIGR01730">
    <property type="entry name" value="RND_mfp"/>
    <property type="match status" value="1"/>
</dbReference>
<dbReference type="EMBL" id="CP139781">
    <property type="protein sequence ID" value="WRQ89611.1"/>
    <property type="molecule type" value="Genomic_DNA"/>
</dbReference>
<dbReference type="Pfam" id="PF25919">
    <property type="entry name" value="BSH_CusB"/>
    <property type="match status" value="1"/>
</dbReference>
<feature type="domain" description="CzcB-like C-terminal circularly permuted SH3-like" evidence="7">
    <location>
        <begin position="343"/>
        <end position="400"/>
    </location>
</feature>
<keyword evidence="2" id="KW-0813">Transport</keyword>
<evidence type="ECO:0000256" key="3">
    <source>
        <dbReference type="SAM" id="Phobius"/>
    </source>
</evidence>
<evidence type="ECO:0000313" key="9">
    <source>
        <dbReference type="Proteomes" id="UP000738431"/>
    </source>
</evidence>
<keyword evidence="3" id="KW-0472">Membrane</keyword>
<dbReference type="InterPro" id="IPR058790">
    <property type="entry name" value="BSH_CusB"/>
</dbReference>
<comment type="similarity">
    <text evidence="1">Belongs to the membrane fusion protein (MFP) (TC 8.A.1) family.</text>
</comment>
<dbReference type="Pfam" id="PF25954">
    <property type="entry name" value="Beta-barrel_RND_2"/>
    <property type="match status" value="1"/>
</dbReference>
<name>A0ABZ1CDV7_9BACT</name>
<dbReference type="SUPFAM" id="SSF111369">
    <property type="entry name" value="HlyD-like secretion proteins"/>
    <property type="match status" value="1"/>
</dbReference>
<dbReference type="InterPro" id="IPR045800">
    <property type="entry name" value="HMBD"/>
</dbReference>
<evidence type="ECO:0000256" key="2">
    <source>
        <dbReference type="ARBA" id="ARBA00022448"/>
    </source>
</evidence>
<feature type="domain" description="Heavy metal binding" evidence="4">
    <location>
        <begin position="55"/>
        <end position="81"/>
    </location>
</feature>
<dbReference type="InterPro" id="IPR051909">
    <property type="entry name" value="MFP_Cation_Efflux"/>
</dbReference>
<gene>
    <name evidence="8" type="ORF">K1X11_009335</name>
</gene>
<dbReference type="Pfam" id="PF25975">
    <property type="entry name" value="CzcB_C"/>
    <property type="match status" value="1"/>
</dbReference>
<dbReference type="Pfam" id="PF19335">
    <property type="entry name" value="HMBD"/>
    <property type="match status" value="1"/>
</dbReference>
<dbReference type="Gene3D" id="2.40.420.20">
    <property type="match status" value="1"/>
</dbReference>
<evidence type="ECO:0000259" key="7">
    <source>
        <dbReference type="Pfam" id="PF25975"/>
    </source>
</evidence>
<keyword evidence="3" id="KW-0812">Transmembrane</keyword>
<keyword evidence="3" id="KW-1133">Transmembrane helix</keyword>
<feature type="transmembrane region" description="Helical" evidence="3">
    <location>
        <begin position="9"/>
        <end position="27"/>
    </location>
</feature>
<keyword evidence="9" id="KW-1185">Reference proteome</keyword>
<evidence type="ECO:0000313" key="8">
    <source>
        <dbReference type="EMBL" id="WRQ89611.1"/>
    </source>
</evidence>
<organism evidence="8 9">
    <name type="scientific">Actomonas aquatica</name>
    <dbReference type="NCBI Taxonomy" id="2866162"/>
    <lineage>
        <taxon>Bacteria</taxon>
        <taxon>Pseudomonadati</taxon>
        <taxon>Verrucomicrobiota</taxon>
        <taxon>Opitutia</taxon>
        <taxon>Opitutales</taxon>
        <taxon>Opitutaceae</taxon>
        <taxon>Actomonas</taxon>
    </lineage>
</organism>